<reference evidence="1 2" key="1">
    <citation type="journal article" date="2013" name="Genome Announc.">
        <title>Draft Genome Sequence of a Benzothiophene-Desulfurizing Bacterium, Gordona terrae Strain C-6.</title>
        <authorList>
            <person name="Wang W."/>
            <person name="Ma T."/>
            <person name="Ren Y."/>
            <person name="Li G."/>
        </authorList>
    </citation>
    <scope>NUCLEOTIDE SEQUENCE [LARGE SCALE GENOMIC DNA]</scope>
    <source>
        <strain evidence="1 2">C-6</strain>
    </source>
</reference>
<dbReference type="InterPro" id="IPR015004">
    <property type="entry name" value="MesX"/>
</dbReference>
<comment type="caution">
    <text evidence="1">The sequence shown here is derived from an EMBL/GenBank/DDBJ whole genome shotgun (WGS) entry which is preliminary data.</text>
</comment>
<evidence type="ECO:0000313" key="2">
    <source>
        <dbReference type="Proteomes" id="UP000013569"/>
    </source>
</evidence>
<name>R7Y6M5_9ACTN</name>
<dbReference type="Pfam" id="PF08908">
    <property type="entry name" value="MesX"/>
    <property type="match status" value="1"/>
</dbReference>
<protein>
    <recommendedName>
        <fullName evidence="3">DUF1852 domain-containing protein</fullName>
    </recommendedName>
</protein>
<evidence type="ECO:0008006" key="3">
    <source>
        <dbReference type="Google" id="ProtNLM"/>
    </source>
</evidence>
<accession>R7Y6M5</accession>
<sequence>MGNLINMTDECVFSIGTTRFDEDYTPSSRSRGTTNFANLARGDDRQQNLRNAVTMMNTRVNELLHWDNPRGDRYELELDIVSVDLHLTSAGDDAAFPVIEVLDVDVVDTATGTRTEGIVGNNLSSYIRDYDFSVRLPEHQATGVPSDFGDLHGQVFQRFLESDEYRKRFSQSPVICISVSTSRTYTRLTNHHPILGVEYVADALSLTDEYFGKMGLTVRYFMPPGSVAPLAFYHRGDLLNDYSFIALAGTVATMETFQKIYRPEIYNANAAAGEVYRPSLDYSNYSLPQVTYDRVERTQLASIQGKLTEVSLMKPYGDVLQRWATKQSA</sequence>
<dbReference type="AlphaFoldDB" id="R7Y6M5"/>
<gene>
    <name evidence="1" type="ORF">GTC6_17846</name>
</gene>
<dbReference type="Proteomes" id="UP000013569">
    <property type="component" value="Unassembled WGS sequence"/>
</dbReference>
<evidence type="ECO:0000313" key="1">
    <source>
        <dbReference type="EMBL" id="EON31339.1"/>
    </source>
</evidence>
<dbReference type="PATRIC" id="fig|1316928.3.peg.3604"/>
<dbReference type="EMBL" id="AQPW01000026">
    <property type="protein sequence ID" value="EON31339.1"/>
    <property type="molecule type" value="Genomic_DNA"/>
</dbReference>
<proteinExistence type="predicted"/>
<organism evidence="1 2">
    <name type="scientific">Gordonia terrae C-6</name>
    <dbReference type="NCBI Taxonomy" id="1316928"/>
    <lineage>
        <taxon>Bacteria</taxon>
        <taxon>Bacillati</taxon>
        <taxon>Actinomycetota</taxon>
        <taxon>Actinomycetes</taxon>
        <taxon>Mycobacteriales</taxon>
        <taxon>Gordoniaceae</taxon>
        <taxon>Gordonia</taxon>
    </lineage>
</organism>